<feature type="compositionally biased region" description="Polar residues" evidence="1">
    <location>
        <begin position="77"/>
        <end position="92"/>
    </location>
</feature>
<protein>
    <submittedName>
        <fullName evidence="2">Uncharacterized protein</fullName>
    </submittedName>
</protein>
<name>A0A811PCY6_9POAL</name>
<feature type="region of interest" description="Disordered" evidence="1">
    <location>
        <begin position="77"/>
        <end position="123"/>
    </location>
</feature>
<proteinExistence type="predicted"/>
<dbReference type="CDD" id="cd00303">
    <property type="entry name" value="retropepsin_like"/>
    <property type="match status" value="1"/>
</dbReference>
<sequence length="408" mass="45022">MKVEDQLALILSKLDEQLKGIFENTRCLHQVHDSVTEITVARAEFDRWRTKVDDQVADLRDCVDNLHQQLDELKSASTTTTTYPAHAGSSSLKVPGSAHLDPSSVQAASGPCGHGAEPHHRSDGSGVVYTLEPPPVNEIRATVLLHRPKDLDTASSLAILQEEVLSGHVPKEYKKLDSSYSSKHTSKTQSMAATFSNKTANSKHSSESAVGNSSVQPDEKLASLMAYRKARGLCFKCGGKWGPQHKCPPNVPLQVIEELWQLLGELAEQSLESDSDPDELMALSDEVIKGICAPHTLKVHAFIQGYNSLVLVDSGSFHNFISEHLAKMCYDAILGIEWLESFSPMQIQWKQKWLSFQYQQTKVKIQGIQGTTDKPQEVTLNQLLAMVKQEAMWGVVELHAVDTTNSNS</sequence>
<reference evidence="2" key="1">
    <citation type="submission" date="2020-10" db="EMBL/GenBank/DDBJ databases">
        <authorList>
            <person name="Han B."/>
            <person name="Lu T."/>
            <person name="Zhao Q."/>
            <person name="Huang X."/>
            <person name="Zhao Y."/>
        </authorList>
    </citation>
    <scope>NUCLEOTIDE SEQUENCE</scope>
</reference>
<keyword evidence="3" id="KW-1185">Reference proteome</keyword>
<comment type="caution">
    <text evidence="2">The sequence shown here is derived from an EMBL/GenBank/DDBJ whole genome shotgun (WGS) entry which is preliminary data.</text>
</comment>
<feature type="region of interest" description="Disordered" evidence="1">
    <location>
        <begin position="177"/>
        <end position="215"/>
    </location>
</feature>
<evidence type="ECO:0000313" key="3">
    <source>
        <dbReference type="Proteomes" id="UP000604825"/>
    </source>
</evidence>
<dbReference type="Proteomes" id="UP000604825">
    <property type="component" value="Unassembled WGS sequence"/>
</dbReference>
<evidence type="ECO:0000313" key="2">
    <source>
        <dbReference type="EMBL" id="CAD6236941.1"/>
    </source>
</evidence>
<dbReference type="AlphaFoldDB" id="A0A811PCY6"/>
<dbReference type="EMBL" id="CAJGYO010000006">
    <property type="protein sequence ID" value="CAD6236941.1"/>
    <property type="molecule type" value="Genomic_DNA"/>
</dbReference>
<evidence type="ECO:0000256" key="1">
    <source>
        <dbReference type="SAM" id="MobiDB-lite"/>
    </source>
</evidence>
<accession>A0A811PCY6</accession>
<dbReference type="OrthoDB" id="721017at2759"/>
<organism evidence="2 3">
    <name type="scientific">Miscanthus lutarioriparius</name>
    <dbReference type="NCBI Taxonomy" id="422564"/>
    <lineage>
        <taxon>Eukaryota</taxon>
        <taxon>Viridiplantae</taxon>
        <taxon>Streptophyta</taxon>
        <taxon>Embryophyta</taxon>
        <taxon>Tracheophyta</taxon>
        <taxon>Spermatophyta</taxon>
        <taxon>Magnoliopsida</taxon>
        <taxon>Liliopsida</taxon>
        <taxon>Poales</taxon>
        <taxon>Poaceae</taxon>
        <taxon>PACMAD clade</taxon>
        <taxon>Panicoideae</taxon>
        <taxon>Andropogonodae</taxon>
        <taxon>Andropogoneae</taxon>
        <taxon>Saccharinae</taxon>
        <taxon>Miscanthus</taxon>
    </lineage>
</organism>
<gene>
    <name evidence="2" type="ORF">NCGR_LOCUS24693</name>
</gene>
<feature type="compositionally biased region" description="Polar residues" evidence="1">
    <location>
        <begin position="178"/>
        <end position="215"/>
    </location>
</feature>